<reference evidence="4 5" key="1">
    <citation type="submission" date="2014-05" db="EMBL/GenBank/DDBJ databases">
        <title>Draft Genome Sequence of Kitasatospora cheerisanensis KCTC 2395.</title>
        <authorList>
            <person name="Nam D.H."/>
        </authorList>
    </citation>
    <scope>NUCLEOTIDE SEQUENCE [LARGE SCALE GENOMIC DNA]</scope>
    <source>
        <strain evidence="4 5">KCTC 2395</strain>
    </source>
</reference>
<dbReference type="PANTHER" id="PTHR37981:SF1">
    <property type="entry name" value="SGNH HYDROLASE-TYPE ESTERASE DOMAIN-CONTAINING PROTEIN"/>
    <property type="match status" value="1"/>
</dbReference>
<keyword evidence="2" id="KW-0732">Signal</keyword>
<feature type="disulfide bond" evidence="1">
    <location>
        <begin position="153"/>
        <end position="167"/>
    </location>
</feature>
<dbReference type="GO" id="GO:0004806">
    <property type="term" value="F:triacylglycerol lipase activity"/>
    <property type="evidence" value="ECO:0007669"/>
    <property type="project" value="TreeGrafter"/>
</dbReference>
<feature type="signal peptide" evidence="2">
    <location>
        <begin position="1"/>
        <end position="21"/>
    </location>
</feature>
<feature type="disulfide bond" evidence="1">
    <location>
        <begin position="222"/>
        <end position="277"/>
    </location>
</feature>
<keyword evidence="5" id="KW-1185">Reference proteome</keyword>
<dbReference type="PATRIC" id="fig|1348663.4.peg.524"/>
<accession>A0A066Z1S3</accession>
<sequence>MAAALLGSVLSVTVTASPANAERGRAAQKLNWVAMGDSYSADVMVPPWDAPADSDGCGRSGFNWESMLARDLNEAHPDWVKLTDVTCGAATIAQGVLGPQPADRLGGPPVNGRDHGGWVTKAPQIEAVNADTDVVTVGIGGNDFGFGDILFNCLAIGAEQTLPVKYCKDYYESEEGQHWLNEHWQIVEDGLHTLLADIHSRAPRAKVFLLGYPAIVPSAFGCTYGNFHQLGTVRLTNDAPYLDGLERQLNQRIADAADENQASYVDTYASSDGHGVCARGANRWMYGIFSDLVLPPGVEKPADPAEYQCPARDQVPALLPKGEACTFVHPNYYGALNQRNEAEAAFEAAGLTP</sequence>
<organism evidence="4 5">
    <name type="scientific">Kitasatospora cheerisanensis KCTC 2395</name>
    <dbReference type="NCBI Taxonomy" id="1348663"/>
    <lineage>
        <taxon>Bacteria</taxon>
        <taxon>Bacillati</taxon>
        <taxon>Actinomycetota</taxon>
        <taxon>Actinomycetes</taxon>
        <taxon>Kitasatosporales</taxon>
        <taxon>Streptomycetaceae</taxon>
        <taxon>Kitasatospora</taxon>
    </lineage>
</organism>
<dbReference type="EMBL" id="JNBY01000020">
    <property type="protein sequence ID" value="KDN87698.1"/>
    <property type="molecule type" value="Genomic_DNA"/>
</dbReference>
<evidence type="ECO:0000313" key="5">
    <source>
        <dbReference type="Proteomes" id="UP000027178"/>
    </source>
</evidence>
<evidence type="ECO:0000256" key="1">
    <source>
        <dbReference type="PIRSR" id="PIRSR637460-2"/>
    </source>
</evidence>
<dbReference type="InterPro" id="IPR013830">
    <property type="entry name" value="SGNH_hydro"/>
</dbReference>
<dbReference type="AlphaFoldDB" id="A0A066Z1S3"/>
<dbReference type="eggNOG" id="COG2755">
    <property type="taxonomic scope" value="Bacteria"/>
</dbReference>
<dbReference type="Gene3D" id="3.40.50.1110">
    <property type="entry name" value="SGNH hydrolase"/>
    <property type="match status" value="1"/>
</dbReference>
<evidence type="ECO:0000256" key="2">
    <source>
        <dbReference type="SAM" id="SignalP"/>
    </source>
</evidence>
<proteinExistence type="predicted"/>
<name>A0A066Z1S3_9ACTN</name>
<gene>
    <name evidence="4" type="ORF">KCH_05530</name>
</gene>
<dbReference type="InterPro" id="IPR036514">
    <property type="entry name" value="SGNH_hydro_sf"/>
</dbReference>
<feature type="chain" id="PRO_5001635498" description="SGNH hydrolase-type esterase domain-containing protein" evidence="2">
    <location>
        <begin position="22"/>
        <end position="353"/>
    </location>
</feature>
<dbReference type="Pfam" id="PF13472">
    <property type="entry name" value="Lipase_GDSL_2"/>
    <property type="match status" value="1"/>
</dbReference>
<feature type="disulfide bond" evidence="1">
    <location>
        <begin position="57"/>
        <end position="87"/>
    </location>
</feature>
<dbReference type="HOGENOM" id="CLU_038449_4_0_11"/>
<dbReference type="GO" id="GO:0019433">
    <property type="term" value="P:triglyceride catabolic process"/>
    <property type="evidence" value="ECO:0007669"/>
    <property type="project" value="TreeGrafter"/>
</dbReference>
<dbReference type="RefSeq" id="WP_051652657.1">
    <property type="nucleotide sequence ID" value="NZ_KK853997.1"/>
</dbReference>
<feature type="domain" description="SGNH hydrolase-type esterase" evidence="3">
    <location>
        <begin position="34"/>
        <end position="292"/>
    </location>
</feature>
<evidence type="ECO:0000313" key="4">
    <source>
        <dbReference type="EMBL" id="KDN87698.1"/>
    </source>
</evidence>
<dbReference type="Proteomes" id="UP000027178">
    <property type="component" value="Unassembled WGS sequence"/>
</dbReference>
<dbReference type="SUPFAM" id="SSF52266">
    <property type="entry name" value="SGNH hydrolase"/>
    <property type="match status" value="1"/>
</dbReference>
<keyword evidence="1" id="KW-1015">Disulfide bond</keyword>
<evidence type="ECO:0000259" key="3">
    <source>
        <dbReference type="Pfam" id="PF13472"/>
    </source>
</evidence>
<comment type="caution">
    <text evidence="4">The sequence shown here is derived from an EMBL/GenBank/DDBJ whole genome shotgun (WGS) entry which is preliminary data.</text>
</comment>
<dbReference type="PANTHER" id="PTHR37981">
    <property type="entry name" value="LIPASE 2"/>
    <property type="match status" value="1"/>
</dbReference>
<protein>
    <recommendedName>
        <fullName evidence="3">SGNH hydrolase-type esterase domain-containing protein</fullName>
    </recommendedName>
</protein>
<dbReference type="CDD" id="cd01823">
    <property type="entry name" value="SEST_like"/>
    <property type="match status" value="1"/>
</dbReference>
<dbReference type="InterPro" id="IPR037460">
    <property type="entry name" value="SEST-like"/>
</dbReference>